<comment type="caution">
    <text evidence="4">The sequence shown here is derived from an EMBL/GenBank/DDBJ whole genome shotgun (WGS) entry which is preliminary data.</text>
</comment>
<dbReference type="GO" id="GO:0016787">
    <property type="term" value="F:hydrolase activity"/>
    <property type="evidence" value="ECO:0007669"/>
    <property type="project" value="UniProtKB-KW"/>
</dbReference>
<gene>
    <name evidence="4" type="ORF">CBY09_11880</name>
</gene>
<feature type="signal peptide" evidence="3">
    <location>
        <begin position="1"/>
        <end position="31"/>
    </location>
</feature>
<reference evidence="4 5" key="1">
    <citation type="submission" date="2017-07" db="EMBL/GenBank/DDBJ databases">
        <title>Acidovorax KNDSW TSA 6 genome sequence and assembly.</title>
        <authorList>
            <person name="Mayilraj S."/>
        </authorList>
    </citation>
    <scope>NUCLEOTIDE SEQUENCE [LARGE SCALE GENOMIC DNA]</scope>
    <source>
        <strain evidence="4 5">KNDSW-TSA6</strain>
    </source>
</reference>
<evidence type="ECO:0000313" key="4">
    <source>
        <dbReference type="EMBL" id="OYD49666.1"/>
    </source>
</evidence>
<dbReference type="Proteomes" id="UP000215441">
    <property type="component" value="Unassembled WGS sequence"/>
</dbReference>
<organism evidence="4 5">
    <name type="scientific">Acidovorax kalamii</name>
    <dbReference type="NCBI Taxonomy" id="2004485"/>
    <lineage>
        <taxon>Bacteria</taxon>
        <taxon>Pseudomonadati</taxon>
        <taxon>Pseudomonadota</taxon>
        <taxon>Betaproteobacteria</taxon>
        <taxon>Burkholderiales</taxon>
        <taxon>Comamonadaceae</taxon>
        <taxon>Acidovorax</taxon>
    </lineage>
</organism>
<dbReference type="Pfam" id="PF00545">
    <property type="entry name" value="Ribonuclease"/>
    <property type="match status" value="1"/>
</dbReference>
<keyword evidence="5" id="KW-1185">Reference proteome</keyword>
<protein>
    <submittedName>
        <fullName evidence="4">Ribonuclease N</fullName>
    </submittedName>
</protein>
<dbReference type="EMBL" id="NOIG01000008">
    <property type="protein sequence ID" value="OYD49666.1"/>
    <property type="molecule type" value="Genomic_DNA"/>
</dbReference>
<sequence>MLKAVATRARKAGFLCVLGVAFVLSPAMGHARNAPSTGGAIPPIALAELPPQGRDTYALIREGGPFPYDKDGTVFGNRERLLPAHKRGYYREYTVRTPGSRNRGARRIVCGGKPRVPDACYYTSDHYASFREIVE</sequence>
<evidence type="ECO:0000313" key="5">
    <source>
        <dbReference type="Proteomes" id="UP000215441"/>
    </source>
</evidence>
<keyword evidence="3" id="KW-0732">Signal</keyword>
<dbReference type="OrthoDB" id="5326845at2"/>
<dbReference type="AlphaFoldDB" id="A0A235EKV0"/>
<dbReference type="GO" id="GO:0003723">
    <property type="term" value="F:RNA binding"/>
    <property type="evidence" value="ECO:0007669"/>
    <property type="project" value="InterPro"/>
</dbReference>
<keyword evidence="2" id="KW-0378">Hydrolase</keyword>
<evidence type="ECO:0000256" key="2">
    <source>
        <dbReference type="ARBA" id="ARBA00022801"/>
    </source>
</evidence>
<keyword evidence="1" id="KW-0540">Nuclease</keyword>
<dbReference type="InterPro" id="IPR016191">
    <property type="entry name" value="Ribonuclease/ribotoxin"/>
</dbReference>
<accession>A0A235EKV0</accession>
<feature type="chain" id="PRO_5012556815" evidence="3">
    <location>
        <begin position="32"/>
        <end position="135"/>
    </location>
</feature>
<dbReference type="RefSeq" id="WP_094289779.1">
    <property type="nucleotide sequence ID" value="NZ_JAMXHW010000002.1"/>
</dbReference>
<dbReference type="CDD" id="cd00607">
    <property type="entry name" value="RNase_Sa"/>
    <property type="match status" value="1"/>
</dbReference>
<name>A0A235EKV0_9BURK</name>
<proteinExistence type="predicted"/>
<dbReference type="Gene3D" id="3.10.450.30">
    <property type="entry name" value="Microbial ribonucleases"/>
    <property type="match status" value="1"/>
</dbReference>
<evidence type="ECO:0000256" key="3">
    <source>
        <dbReference type="SAM" id="SignalP"/>
    </source>
</evidence>
<dbReference type="GO" id="GO:0004521">
    <property type="term" value="F:RNA endonuclease activity"/>
    <property type="evidence" value="ECO:0007669"/>
    <property type="project" value="InterPro"/>
</dbReference>
<dbReference type="InterPro" id="IPR000026">
    <property type="entry name" value="N1-like"/>
</dbReference>
<evidence type="ECO:0000256" key="1">
    <source>
        <dbReference type="ARBA" id="ARBA00022722"/>
    </source>
</evidence>
<dbReference type="SUPFAM" id="SSF53933">
    <property type="entry name" value="Microbial ribonucleases"/>
    <property type="match status" value="1"/>
</dbReference>